<dbReference type="EMBL" id="MHQC01000001">
    <property type="protein sequence ID" value="OGZ95980.1"/>
    <property type="molecule type" value="Genomic_DNA"/>
</dbReference>
<accession>A0A1G2KC02</accession>
<evidence type="ECO:0000313" key="2">
    <source>
        <dbReference type="EMBL" id="OGZ95980.1"/>
    </source>
</evidence>
<feature type="transmembrane region" description="Helical" evidence="1">
    <location>
        <begin position="47"/>
        <end position="65"/>
    </location>
</feature>
<sequence>MWRHAESIILGFLCFFLPLFLVLWFLKLVIGIGDETFGWVGKLIFQREIYGFGLVLLLVVCWILGESFSLPFVGPLFTKIFVNIPYFGVIIQRRDIVSQLRSALKKSGCGPIYVPLYDKDILHPGAIVSVLLTDIGYRVVICIATIPPQELVYRDTVVVEYGLPASEMTAIHLSFGIAAKKTDLRGVWKQATLKELIEQHNLYKKLNGGKSK</sequence>
<name>A0A1G2KC02_9BACT</name>
<evidence type="ECO:0000256" key="1">
    <source>
        <dbReference type="SAM" id="Phobius"/>
    </source>
</evidence>
<organism evidence="2 3">
    <name type="scientific">Candidatus Sungbacteria bacterium RIFCSPHIGHO2_01_FULL_47_32</name>
    <dbReference type="NCBI Taxonomy" id="1802264"/>
    <lineage>
        <taxon>Bacteria</taxon>
        <taxon>Candidatus Sungiibacteriota</taxon>
    </lineage>
</organism>
<proteinExistence type="predicted"/>
<keyword evidence="1" id="KW-0472">Membrane</keyword>
<keyword evidence="1" id="KW-0812">Transmembrane</keyword>
<feature type="transmembrane region" description="Helical" evidence="1">
    <location>
        <begin position="6"/>
        <end position="26"/>
    </location>
</feature>
<comment type="caution">
    <text evidence="2">The sequence shown here is derived from an EMBL/GenBank/DDBJ whole genome shotgun (WGS) entry which is preliminary data.</text>
</comment>
<keyword evidence="1" id="KW-1133">Transmembrane helix</keyword>
<protein>
    <submittedName>
        <fullName evidence="2">Uncharacterized protein</fullName>
    </submittedName>
</protein>
<dbReference type="AlphaFoldDB" id="A0A1G2KC02"/>
<gene>
    <name evidence="2" type="ORF">A2633_01490</name>
</gene>
<dbReference type="Proteomes" id="UP000177152">
    <property type="component" value="Unassembled WGS sequence"/>
</dbReference>
<reference evidence="2 3" key="1">
    <citation type="journal article" date="2016" name="Nat. Commun.">
        <title>Thousands of microbial genomes shed light on interconnected biogeochemical processes in an aquifer system.</title>
        <authorList>
            <person name="Anantharaman K."/>
            <person name="Brown C.T."/>
            <person name="Hug L.A."/>
            <person name="Sharon I."/>
            <person name="Castelle C.J."/>
            <person name="Probst A.J."/>
            <person name="Thomas B.C."/>
            <person name="Singh A."/>
            <person name="Wilkins M.J."/>
            <person name="Karaoz U."/>
            <person name="Brodie E.L."/>
            <person name="Williams K.H."/>
            <person name="Hubbard S.S."/>
            <person name="Banfield J.F."/>
        </authorList>
    </citation>
    <scope>NUCLEOTIDE SEQUENCE [LARGE SCALE GENOMIC DNA]</scope>
</reference>
<evidence type="ECO:0000313" key="3">
    <source>
        <dbReference type="Proteomes" id="UP000177152"/>
    </source>
</evidence>